<dbReference type="EMBL" id="CAXIPU020000446">
    <property type="protein sequence ID" value="CAL1672086.1"/>
    <property type="molecule type" value="Genomic_DNA"/>
</dbReference>
<accession>A0AAV2MYU5</accession>
<evidence type="ECO:0000313" key="2">
    <source>
        <dbReference type="Proteomes" id="UP001497644"/>
    </source>
</evidence>
<reference evidence="1" key="1">
    <citation type="submission" date="2024-04" db="EMBL/GenBank/DDBJ databases">
        <authorList>
            <consortium name="Molecular Ecology Group"/>
        </authorList>
    </citation>
    <scope>NUCLEOTIDE SEQUENCE</scope>
</reference>
<sequence length="73" mass="7637">MGPVLRSNHLLADFDSLEAAAVNITTLERLCSSATVSVFSIQSSISSSSVPPNDGICELRNFTALPVAAENLS</sequence>
<organism evidence="1 2">
    <name type="scientific">Lasius platythorax</name>
    <dbReference type="NCBI Taxonomy" id="488582"/>
    <lineage>
        <taxon>Eukaryota</taxon>
        <taxon>Metazoa</taxon>
        <taxon>Ecdysozoa</taxon>
        <taxon>Arthropoda</taxon>
        <taxon>Hexapoda</taxon>
        <taxon>Insecta</taxon>
        <taxon>Pterygota</taxon>
        <taxon>Neoptera</taxon>
        <taxon>Endopterygota</taxon>
        <taxon>Hymenoptera</taxon>
        <taxon>Apocrita</taxon>
        <taxon>Aculeata</taxon>
        <taxon>Formicoidea</taxon>
        <taxon>Formicidae</taxon>
        <taxon>Formicinae</taxon>
        <taxon>Lasius</taxon>
        <taxon>Lasius</taxon>
    </lineage>
</organism>
<keyword evidence="2" id="KW-1185">Reference proteome</keyword>
<comment type="caution">
    <text evidence="1">The sequence shown here is derived from an EMBL/GenBank/DDBJ whole genome shotgun (WGS) entry which is preliminary data.</text>
</comment>
<dbReference type="Proteomes" id="UP001497644">
    <property type="component" value="Unassembled WGS sequence"/>
</dbReference>
<proteinExistence type="predicted"/>
<evidence type="ECO:0000313" key="1">
    <source>
        <dbReference type="EMBL" id="CAL1672086.1"/>
    </source>
</evidence>
<dbReference type="AlphaFoldDB" id="A0AAV2MYU5"/>
<gene>
    <name evidence="1" type="ORF">LPLAT_LOCUS5492</name>
</gene>
<name>A0AAV2MYU5_9HYME</name>
<protein>
    <submittedName>
        <fullName evidence="1">Uncharacterized protein</fullName>
    </submittedName>
</protein>